<evidence type="ECO:0000313" key="1">
    <source>
        <dbReference type="EMBL" id="KAH8004652.1"/>
    </source>
</evidence>
<comment type="caution">
    <text evidence="1">The sequence shown here is derived from an EMBL/GenBank/DDBJ whole genome shotgun (WGS) entry which is preliminary data.</text>
</comment>
<dbReference type="Proteomes" id="UP000827872">
    <property type="component" value="Linkage Group LG04"/>
</dbReference>
<dbReference type="EMBL" id="CM037617">
    <property type="protein sequence ID" value="KAH8004652.1"/>
    <property type="molecule type" value="Genomic_DNA"/>
</dbReference>
<evidence type="ECO:0000313" key="2">
    <source>
        <dbReference type="Proteomes" id="UP000827872"/>
    </source>
</evidence>
<organism evidence="1 2">
    <name type="scientific">Sphaerodactylus townsendi</name>
    <dbReference type="NCBI Taxonomy" id="933632"/>
    <lineage>
        <taxon>Eukaryota</taxon>
        <taxon>Metazoa</taxon>
        <taxon>Chordata</taxon>
        <taxon>Craniata</taxon>
        <taxon>Vertebrata</taxon>
        <taxon>Euteleostomi</taxon>
        <taxon>Lepidosauria</taxon>
        <taxon>Squamata</taxon>
        <taxon>Bifurcata</taxon>
        <taxon>Gekkota</taxon>
        <taxon>Sphaerodactylidae</taxon>
        <taxon>Sphaerodactylus</taxon>
    </lineage>
</organism>
<protein>
    <submittedName>
        <fullName evidence="1">Uncharacterized protein</fullName>
    </submittedName>
</protein>
<accession>A0ACB8FH48</accession>
<gene>
    <name evidence="1" type="ORF">K3G42_016533</name>
</gene>
<proteinExistence type="predicted"/>
<name>A0ACB8FH48_9SAUR</name>
<keyword evidence="2" id="KW-1185">Reference proteome</keyword>
<sequence>MELQYFHGNITKEMCEEVLIHKGKNGSFLLRESESIPGVLCLCVLYEEVVYTYRIFKKRNGHYVIQTSDSGPRQDFRTLKDLVAKYEKPNQGLVIHLRYPVNRSTFQQGSEHGHGNSDYAVAFPLDQQVVAAMANIMLVQ</sequence>
<reference evidence="1" key="1">
    <citation type="submission" date="2021-08" db="EMBL/GenBank/DDBJ databases">
        <title>The first chromosome-level gecko genome reveals the dynamic sex chromosomes of Neotropical dwarf geckos (Sphaerodactylidae: Sphaerodactylus).</title>
        <authorList>
            <person name="Pinto B.J."/>
            <person name="Keating S.E."/>
            <person name="Gamble T."/>
        </authorList>
    </citation>
    <scope>NUCLEOTIDE SEQUENCE</scope>
    <source>
        <strain evidence="1">TG3544</strain>
    </source>
</reference>